<feature type="domain" description="16S/18S rRNA aminocarboxypropyltransferase Tsr3 C-terminal" evidence="8">
    <location>
        <begin position="114"/>
        <end position="239"/>
    </location>
</feature>
<evidence type="ECO:0000259" key="9">
    <source>
        <dbReference type="Pfam" id="PF04068"/>
    </source>
</evidence>
<gene>
    <name evidence="10" type="ORF">BaOVIS_005670</name>
</gene>
<dbReference type="InterPro" id="IPR022968">
    <property type="entry name" value="Tsr3-like"/>
</dbReference>
<feature type="binding site" evidence="6">
    <location>
        <position position="140"/>
    </location>
    <ligand>
        <name>S-adenosyl-L-methionine</name>
        <dbReference type="ChEBI" id="CHEBI:59789"/>
    </ligand>
</feature>
<evidence type="ECO:0000256" key="2">
    <source>
        <dbReference type="ARBA" id="ARBA00022517"/>
    </source>
</evidence>
<comment type="caution">
    <text evidence="6">Lacks conserved residue(s) required for the propagation of feature annotation.</text>
</comment>
<accession>A0A9W5TAI5</accession>
<evidence type="ECO:0000256" key="5">
    <source>
        <dbReference type="ARBA" id="ARBA00022691"/>
    </source>
</evidence>
<feature type="domain" description="RNase L inhibitor RLI-like possible metal-binding" evidence="9">
    <location>
        <begin position="76"/>
        <end position="109"/>
    </location>
</feature>
<evidence type="ECO:0000256" key="3">
    <source>
        <dbReference type="ARBA" id="ARBA00022552"/>
    </source>
</evidence>
<dbReference type="InterPro" id="IPR007177">
    <property type="entry name" value="Tsr3_C"/>
</dbReference>
<keyword evidence="4 6" id="KW-0808">Transferase</keyword>
<feature type="binding site" evidence="6">
    <location>
        <position position="92"/>
    </location>
    <ligand>
        <name>S-adenosyl-L-methionine</name>
        <dbReference type="ChEBI" id="CHEBI:59789"/>
    </ligand>
</feature>
<comment type="caution">
    <text evidence="10">The sequence shown here is derived from an EMBL/GenBank/DDBJ whole genome shotgun (WGS) entry which is preliminary data.</text>
</comment>
<dbReference type="EMBL" id="BLIY01000004">
    <property type="protein sequence ID" value="GFE53163.1"/>
    <property type="molecule type" value="Genomic_DNA"/>
</dbReference>
<dbReference type="Pfam" id="PF04034">
    <property type="entry name" value="Ribo_biogen_C"/>
    <property type="match status" value="1"/>
</dbReference>
<dbReference type="Pfam" id="PF04068">
    <property type="entry name" value="Fer4_RLI"/>
    <property type="match status" value="1"/>
</dbReference>
<comment type="catalytic activity">
    <reaction evidence="6">
        <text>an N(1)-methylpseudouridine in rRNA + S-adenosyl-L-methionine = N(1)-methyl-N(3)-[(3S)-3-amino-3-carboxypropyl]pseudouridine in rRNA + S-methyl-5'-thioadenosine + H(+)</text>
        <dbReference type="Rhea" id="RHEA:63296"/>
        <dbReference type="Rhea" id="RHEA-COMP:11634"/>
        <dbReference type="Rhea" id="RHEA-COMP:16310"/>
        <dbReference type="ChEBI" id="CHEBI:15378"/>
        <dbReference type="ChEBI" id="CHEBI:17509"/>
        <dbReference type="ChEBI" id="CHEBI:59789"/>
        <dbReference type="ChEBI" id="CHEBI:74890"/>
        <dbReference type="ChEBI" id="CHEBI:146234"/>
        <dbReference type="EC" id="2.5.1.157"/>
    </reaction>
</comment>
<evidence type="ECO:0000256" key="6">
    <source>
        <dbReference type="HAMAP-Rule" id="MF_03146"/>
    </source>
</evidence>
<proteinExistence type="inferred from homology"/>
<dbReference type="PANTHER" id="PTHR20426">
    <property type="entry name" value="RIBOSOME BIOGENESIS PROTEIN TSR3 HOMOLOG"/>
    <property type="match status" value="1"/>
</dbReference>
<dbReference type="GO" id="GO:1904047">
    <property type="term" value="F:S-adenosyl-L-methionine binding"/>
    <property type="evidence" value="ECO:0007669"/>
    <property type="project" value="UniProtKB-UniRule"/>
</dbReference>
<dbReference type="PANTHER" id="PTHR20426:SF0">
    <property type="entry name" value="18S RRNA AMINOCARBOXYPROPYLTRANSFERASE"/>
    <property type="match status" value="1"/>
</dbReference>
<dbReference type="GO" id="GO:0106388">
    <property type="term" value="F:rRNA small subunit aminocarboxypropyltransferase activity"/>
    <property type="evidence" value="ECO:0007669"/>
    <property type="project" value="UniProtKB-EC"/>
</dbReference>
<evidence type="ECO:0000256" key="4">
    <source>
        <dbReference type="ARBA" id="ARBA00022679"/>
    </source>
</evidence>
<name>A0A9W5TAI5_BABOV</name>
<dbReference type="GO" id="GO:0000455">
    <property type="term" value="P:enzyme-directed rRNA pseudouridine synthesis"/>
    <property type="evidence" value="ECO:0007669"/>
    <property type="project" value="UniProtKB-UniRule"/>
</dbReference>
<comment type="function">
    <text evidence="6">Aminocarboxypropyltransferase that catalyzes the aminocarboxypropyl transfer on pseudouridine in 18S rRNA. It constitutes the last step in biosynthesis of the hypermodified N1-methyl-N3-(3-amino-3-carboxypropyl) pseudouridine (m1acp3-Psi).</text>
</comment>
<dbReference type="AlphaFoldDB" id="A0A9W5TAI5"/>
<protein>
    <recommendedName>
        <fullName evidence="6">18S rRNA aminocarboxypropyltransferase</fullName>
        <ecNumber evidence="6">2.5.1.157</ecNumber>
    </recommendedName>
</protein>
<evidence type="ECO:0000256" key="1">
    <source>
        <dbReference type="ARBA" id="ARBA00022490"/>
    </source>
</evidence>
<dbReference type="InterPro" id="IPR007209">
    <property type="entry name" value="RNaseL-inhib-like_metal-bd_dom"/>
</dbReference>
<dbReference type="EC" id="2.5.1.157" evidence="6"/>
<dbReference type="OrthoDB" id="10262062at2759"/>
<comment type="similarity">
    <text evidence="6">Belongs to the TDD superfamily. TSR3 family.</text>
</comment>
<dbReference type="Proteomes" id="UP001057455">
    <property type="component" value="Unassembled WGS sequence"/>
</dbReference>
<keyword evidence="2 6" id="KW-0690">Ribosome biogenesis</keyword>
<sequence>MAPGGRKYKPRGNVGATGSIHDVYARALQLASNGRVKDTKETIVTPKEPNDAPLERTSDTLPPLDEGSSVSSDAQVKLFMWDFNQCDKKRCTGRKMVHLGHVKPMRLGQTFGGVVLSPFGRSKLSLEDLEIVLSRGLAVIDCSWNKVDSVNQGQLSVKHARVLPFLIAANPTHYGRPFELSCVEALAGALYILGLEKDAMRILSSFGWGRSFIDINANNLALYRAEGLTSSAMDELEQRFLTEVATENAERRAARQQLDYQDIGSESPIQD</sequence>
<reference evidence="10" key="1">
    <citation type="submission" date="2019-12" db="EMBL/GenBank/DDBJ databases">
        <title>Genome sequence of Babesia ovis.</title>
        <authorList>
            <person name="Yamagishi J."/>
            <person name="Sevinc F."/>
            <person name="Xuan X."/>
        </authorList>
    </citation>
    <scope>NUCLEOTIDE SEQUENCE</scope>
    <source>
        <strain evidence="10">Selcuk</strain>
    </source>
</reference>
<evidence type="ECO:0000313" key="10">
    <source>
        <dbReference type="EMBL" id="GFE53163.1"/>
    </source>
</evidence>
<feature type="region of interest" description="Disordered" evidence="7">
    <location>
        <begin position="252"/>
        <end position="271"/>
    </location>
</feature>
<organism evidence="10 11">
    <name type="scientific">Babesia ovis</name>
    <dbReference type="NCBI Taxonomy" id="5869"/>
    <lineage>
        <taxon>Eukaryota</taxon>
        <taxon>Sar</taxon>
        <taxon>Alveolata</taxon>
        <taxon>Apicomplexa</taxon>
        <taxon>Aconoidasida</taxon>
        <taxon>Piroplasmida</taxon>
        <taxon>Babesiidae</taxon>
        <taxon>Babesia</taxon>
    </lineage>
</organism>
<dbReference type="NCBIfam" id="NF002621">
    <property type="entry name" value="PRK02287.1"/>
    <property type="match status" value="1"/>
</dbReference>
<dbReference type="HAMAP" id="MF_01116">
    <property type="entry name" value="TSR3"/>
    <property type="match status" value="1"/>
</dbReference>
<feature type="region of interest" description="Disordered" evidence="7">
    <location>
        <begin position="35"/>
        <end position="69"/>
    </location>
</feature>
<keyword evidence="5 6" id="KW-0949">S-adenosyl-L-methionine</keyword>
<evidence type="ECO:0000256" key="7">
    <source>
        <dbReference type="SAM" id="MobiDB-lite"/>
    </source>
</evidence>
<evidence type="ECO:0000259" key="8">
    <source>
        <dbReference type="Pfam" id="PF04034"/>
    </source>
</evidence>
<keyword evidence="11" id="KW-1185">Reference proteome</keyword>
<feature type="compositionally biased region" description="Basic and acidic residues" evidence="7">
    <location>
        <begin position="48"/>
        <end position="58"/>
    </location>
</feature>
<feature type="binding site" evidence="6">
    <location>
        <position position="163"/>
    </location>
    <ligand>
        <name>S-adenosyl-L-methionine</name>
        <dbReference type="ChEBI" id="CHEBI:59789"/>
    </ligand>
</feature>
<evidence type="ECO:0000313" key="11">
    <source>
        <dbReference type="Proteomes" id="UP001057455"/>
    </source>
</evidence>
<keyword evidence="3 6" id="KW-0698">rRNA processing</keyword>
<keyword evidence="1" id="KW-0963">Cytoplasm</keyword>